<proteinExistence type="predicted"/>
<dbReference type="Proteomes" id="UP001342314">
    <property type="component" value="Unassembled WGS sequence"/>
</dbReference>
<dbReference type="AlphaFoldDB" id="A0AAV5GKD8"/>
<name>A0AAV5GKD8_9BASI</name>
<feature type="region of interest" description="Disordered" evidence="1">
    <location>
        <begin position="1"/>
        <end position="247"/>
    </location>
</feature>
<keyword evidence="3" id="KW-1185">Reference proteome</keyword>
<evidence type="ECO:0000313" key="2">
    <source>
        <dbReference type="EMBL" id="GJN89927.1"/>
    </source>
</evidence>
<sequence>MPGSSHGPASPAPPVSAAHPPPQAPSSPAPHLASDARSSPPPLPSAPTDTPCSSYSMTDAPGTWFARFVARPPDPPPVEQHRPRPIVSSNSSSLNSAPIDPRRKWPRTDGPGSWYARFIAGAGGPAQRLSASTSRRRGDEQATEIRSADASSQSRYSKIVSAGQQPAASSKGSRSHGEVEGTADEMTSQGGSGQTSMRKQEEPAQHGPNSPTSDTRDFLDDYLDSRRDGEFGERFERPDGQTGSTVKIRALARQMLS</sequence>
<gene>
    <name evidence="2" type="ORF">Rhopal_002916-T1</name>
</gene>
<reference evidence="2 3" key="1">
    <citation type="submission" date="2021-12" db="EMBL/GenBank/DDBJ databases">
        <title>High titer production of polyol ester of fatty acids by Rhodotorula paludigena BS15 towards product separation-free biomass refinery.</title>
        <authorList>
            <person name="Mano J."/>
            <person name="Ono H."/>
            <person name="Tanaka T."/>
            <person name="Naito K."/>
            <person name="Sushida H."/>
            <person name="Ike M."/>
            <person name="Tokuyasu K."/>
            <person name="Kitaoka M."/>
        </authorList>
    </citation>
    <scope>NUCLEOTIDE SEQUENCE [LARGE SCALE GENOMIC DNA]</scope>
    <source>
        <strain evidence="2 3">BS15</strain>
    </source>
</reference>
<dbReference type="EMBL" id="BQKY01000005">
    <property type="protein sequence ID" value="GJN89927.1"/>
    <property type="molecule type" value="Genomic_DNA"/>
</dbReference>
<feature type="compositionally biased region" description="Basic and acidic residues" evidence="1">
    <location>
        <begin position="214"/>
        <end position="239"/>
    </location>
</feature>
<protein>
    <submittedName>
        <fullName evidence="2">Uncharacterized protein</fullName>
    </submittedName>
</protein>
<evidence type="ECO:0000256" key="1">
    <source>
        <dbReference type="SAM" id="MobiDB-lite"/>
    </source>
</evidence>
<feature type="compositionally biased region" description="Polar residues" evidence="1">
    <location>
        <begin position="149"/>
        <end position="172"/>
    </location>
</feature>
<organism evidence="2 3">
    <name type="scientific">Rhodotorula paludigena</name>
    <dbReference type="NCBI Taxonomy" id="86838"/>
    <lineage>
        <taxon>Eukaryota</taxon>
        <taxon>Fungi</taxon>
        <taxon>Dikarya</taxon>
        <taxon>Basidiomycota</taxon>
        <taxon>Pucciniomycotina</taxon>
        <taxon>Microbotryomycetes</taxon>
        <taxon>Sporidiobolales</taxon>
        <taxon>Sporidiobolaceae</taxon>
        <taxon>Rhodotorula</taxon>
    </lineage>
</organism>
<accession>A0AAV5GKD8</accession>
<feature type="compositionally biased region" description="Pro residues" evidence="1">
    <location>
        <begin position="10"/>
        <end position="28"/>
    </location>
</feature>
<evidence type="ECO:0000313" key="3">
    <source>
        <dbReference type="Proteomes" id="UP001342314"/>
    </source>
</evidence>
<feature type="compositionally biased region" description="Low complexity" evidence="1">
    <location>
        <begin position="29"/>
        <end position="38"/>
    </location>
</feature>
<comment type="caution">
    <text evidence="2">The sequence shown here is derived from an EMBL/GenBank/DDBJ whole genome shotgun (WGS) entry which is preliminary data.</text>
</comment>
<feature type="compositionally biased region" description="Polar residues" evidence="1">
    <location>
        <begin position="185"/>
        <end position="197"/>
    </location>
</feature>